<comment type="caution">
    <text evidence="5">The sequence shown here is derived from an EMBL/GenBank/DDBJ whole genome shotgun (WGS) entry which is preliminary data.</text>
</comment>
<comment type="similarity">
    <text evidence="1">Belongs to the eukaryotic ribosomal protein P1/P2 family.</text>
</comment>
<evidence type="ECO:0000256" key="3">
    <source>
        <dbReference type="ARBA" id="ARBA00023274"/>
    </source>
</evidence>
<dbReference type="Proteomes" id="UP001470230">
    <property type="component" value="Unassembled WGS sequence"/>
</dbReference>
<dbReference type="Gene3D" id="1.10.10.1410">
    <property type="match status" value="1"/>
</dbReference>
<evidence type="ECO:0000256" key="4">
    <source>
        <dbReference type="SAM" id="MobiDB-lite"/>
    </source>
</evidence>
<feature type="compositionally biased region" description="Basic and acidic residues" evidence="4">
    <location>
        <begin position="73"/>
        <end position="89"/>
    </location>
</feature>
<keyword evidence="2 5" id="KW-0689">Ribosomal protein</keyword>
<evidence type="ECO:0000256" key="1">
    <source>
        <dbReference type="ARBA" id="ARBA00005436"/>
    </source>
</evidence>
<evidence type="ECO:0000313" key="6">
    <source>
        <dbReference type="Proteomes" id="UP001470230"/>
    </source>
</evidence>
<dbReference type="PANTHER" id="PTHR45696">
    <property type="entry name" value="60S ACIDIC RIBOSOMAL PROTEIN P1"/>
    <property type="match status" value="1"/>
</dbReference>
<gene>
    <name evidence="5" type="ORF">M9Y10_027156</name>
</gene>
<protein>
    <submittedName>
        <fullName evidence="5">60S acidic ribosomal protein P1</fullName>
    </submittedName>
</protein>
<dbReference type="EMBL" id="JAPFFF010000041">
    <property type="protein sequence ID" value="KAK8841534.1"/>
    <property type="molecule type" value="Genomic_DNA"/>
</dbReference>
<dbReference type="Pfam" id="PF00428">
    <property type="entry name" value="Ribosomal_60s"/>
    <property type="match status" value="1"/>
</dbReference>
<accession>A0ABR2H5P9</accession>
<keyword evidence="6" id="KW-1185">Reference proteome</keyword>
<dbReference type="GO" id="GO:0005840">
    <property type="term" value="C:ribosome"/>
    <property type="evidence" value="ECO:0007669"/>
    <property type="project" value="UniProtKB-KW"/>
</dbReference>
<evidence type="ECO:0000256" key="2">
    <source>
        <dbReference type="ARBA" id="ARBA00022980"/>
    </source>
</evidence>
<feature type="compositionally biased region" description="Acidic residues" evidence="4">
    <location>
        <begin position="90"/>
        <end position="102"/>
    </location>
</feature>
<keyword evidence="3" id="KW-0687">Ribonucleoprotein</keyword>
<evidence type="ECO:0000313" key="5">
    <source>
        <dbReference type="EMBL" id="KAK8841534.1"/>
    </source>
</evidence>
<name>A0ABR2H5P9_9EUKA</name>
<dbReference type="CDD" id="cd05831">
    <property type="entry name" value="Ribosomal_P1"/>
    <property type="match status" value="1"/>
</dbReference>
<organism evidence="5 6">
    <name type="scientific">Tritrichomonas musculus</name>
    <dbReference type="NCBI Taxonomy" id="1915356"/>
    <lineage>
        <taxon>Eukaryota</taxon>
        <taxon>Metamonada</taxon>
        <taxon>Parabasalia</taxon>
        <taxon>Tritrichomonadida</taxon>
        <taxon>Tritrichomonadidae</taxon>
        <taxon>Tritrichomonas</taxon>
    </lineage>
</organism>
<dbReference type="PANTHER" id="PTHR45696:SF10">
    <property type="entry name" value="LARGE RIBOSOMAL SUBUNIT PROTEIN P1"/>
    <property type="match status" value="1"/>
</dbReference>
<dbReference type="InterPro" id="IPR038716">
    <property type="entry name" value="P1/P2_N_sf"/>
</dbReference>
<reference evidence="5 6" key="1">
    <citation type="submission" date="2024-04" db="EMBL/GenBank/DDBJ databases">
        <title>Tritrichomonas musculus Genome.</title>
        <authorList>
            <person name="Alves-Ferreira E."/>
            <person name="Grigg M."/>
            <person name="Lorenzi H."/>
            <person name="Galac M."/>
        </authorList>
    </citation>
    <scope>NUCLEOTIDE SEQUENCE [LARGE SCALE GENOMIC DNA]</scope>
    <source>
        <strain evidence="5 6">EAF2021</strain>
    </source>
</reference>
<proteinExistence type="inferred from homology"/>
<sequence>MTSQELSCIYAALLLNDENIDITSDKIKSLFKAADVKVESHWIDLFTNYFKTHEISELVKGTPLGNISSPTRPSEHEELTQTSEDKNEREEGEGREEEEETELTFVFDDLFN</sequence>
<feature type="region of interest" description="Disordered" evidence="4">
    <location>
        <begin position="61"/>
        <end position="112"/>
    </location>
</feature>